<dbReference type="InterPro" id="IPR023827">
    <property type="entry name" value="Peptidase_S8_Asp-AS"/>
</dbReference>
<dbReference type="AlphaFoldDB" id="A0A0E3QJ49"/>
<dbReference type="PANTHER" id="PTHR43399:SF4">
    <property type="entry name" value="CELL WALL-ASSOCIATED PROTEASE"/>
    <property type="match status" value="1"/>
</dbReference>
<dbReference type="GO" id="GO:0006508">
    <property type="term" value="P:proteolysis"/>
    <property type="evidence" value="ECO:0007669"/>
    <property type="project" value="UniProtKB-KW"/>
</dbReference>
<evidence type="ECO:0000256" key="2">
    <source>
        <dbReference type="ARBA" id="ARBA00022670"/>
    </source>
</evidence>
<evidence type="ECO:0000256" key="4">
    <source>
        <dbReference type="ARBA" id="ARBA00022825"/>
    </source>
</evidence>
<accession>A0A0E3QJ49</accession>
<dbReference type="PROSITE" id="PS51892">
    <property type="entry name" value="SUBTILASE"/>
    <property type="match status" value="1"/>
</dbReference>
<protein>
    <submittedName>
        <fullName evidence="8">Putative subtilisin</fullName>
    </submittedName>
</protein>
<keyword evidence="3 5" id="KW-0378">Hydrolase</keyword>
<feature type="domain" description="Peptidase S8/S53" evidence="7">
    <location>
        <begin position="101"/>
        <end position="356"/>
    </location>
</feature>
<dbReference type="InterPro" id="IPR023828">
    <property type="entry name" value="Peptidase_S8_Ser-AS"/>
</dbReference>
<dbReference type="Gene3D" id="3.40.50.200">
    <property type="entry name" value="Peptidase S8/S53 domain"/>
    <property type="match status" value="1"/>
</dbReference>
<evidence type="ECO:0000313" key="8">
    <source>
        <dbReference type="EMBL" id="AKB49990.1"/>
    </source>
</evidence>
<feature type="active site" description="Charge relay system" evidence="5">
    <location>
        <position position="141"/>
    </location>
</feature>
<dbReference type="PATRIC" id="fig|1434109.4.peg.899"/>
<dbReference type="InterPro" id="IPR000209">
    <property type="entry name" value="Peptidase_S8/S53_dom"/>
</dbReference>
<name>A0A0E3QJ49_METBA</name>
<dbReference type="KEGG" id="mbw:MSBRW_0737"/>
<keyword evidence="2 5" id="KW-0645">Protease</keyword>
<gene>
    <name evidence="8" type="ORF">MSBRW_0737</name>
</gene>
<organism evidence="8 9">
    <name type="scientific">Methanosarcina barkeri str. Wiesmoor</name>
    <dbReference type="NCBI Taxonomy" id="1434109"/>
    <lineage>
        <taxon>Archaea</taxon>
        <taxon>Methanobacteriati</taxon>
        <taxon>Methanobacteriota</taxon>
        <taxon>Stenosarchaea group</taxon>
        <taxon>Methanomicrobia</taxon>
        <taxon>Methanosarcinales</taxon>
        <taxon>Methanosarcinaceae</taxon>
        <taxon>Methanosarcina</taxon>
    </lineage>
</organism>
<dbReference type="RefSeq" id="WP_011305298.1">
    <property type="nucleotide sequence ID" value="NZ_CP009526.1"/>
</dbReference>
<sequence>MDSKYVILHSSEILPPSRGDIGRARRAEVFPLEAAQPIVKLEYAELTKRESNDLRRDPRTLAIAKPMPMKLIAPVGSLDAPTATKSWGIDAVRASESPFDGTGVTVAVLDTGIDPNHPAFKGMKLVQKNFTTEIDNDIHGHGTHCAGTIFGQDVNGVRIGIARKIKCALIGKVLGKEGGSSDTIAKAIQWAVQEGANVISMSLGIDFPGYVDWLVHDQGMNINPATSQALEEYRANVNLFTELVRVVAAHGAFGQSAIIVAASGNESNRPKYEIAVSPPAAATGIVAVGALNKSGKGFNVAEFSNNQVNIAAPGVNIISAKAGTSGLISMSGTSMATPHAAGIAALWAQRQLKLTGRINNVSLMAQLIASGTFDSLVPGSEEDDVGTGIIQAPLK</sequence>
<evidence type="ECO:0000256" key="3">
    <source>
        <dbReference type="ARBA" id="ARBA00022801"/>
    </source>
</evidence>
<dbReference type="Proteomes" id="UP000033038">
    <property type="component" value="Chromosome"/>
</dbReference>
<dbReference type="GeneID" id="24822166"/>
<feature type="active site" description="Charge relay system" evidence="5">
    <location>
        <position position="334"/>
    </location>
</feature>
<comment type="similarity">
    <text evidence="1 5 6">Belongs to the peptidase S8 family.</text>
</comment>
<dbReference type="SUPFAM" id="SSF52743">
    <property type="entry name" value="Subtilisin-like"/>
    <property type="match status" value="1"/>
</dbReference>
<keyword evidence="4 5" id="KW-0720">Serine protease</keyword>
<dbReference type="InterPro" id="IPR015500">
    <property type="entry name" value="Peptidase_S8_subtilisin-rel"/>
</dbReference>
<proteinExistence type="inferred from homology"/>
<feature type="active site" description="Charge relay system" evidence="5">
    <location>
        <position position="110"/>
    </location>
</feature>
<dbReference type="PRINTS" id="PR00723">
    <property type="entry name" value="SUBTILISIN"/>
</dbReference>
<evidence type="ECO:0000256" key="6">
    <source>
        <dbReference type="RuleBase" id="RU003355"/>
    </source>
</evidence>
<dbReference type="HOGENOM" id="CLU_011263_15_8_2"/>
<evidence type="ECO:0000256" key="5">
    <source>
        <dbReference type="PROSITE-ProRule" id="PRU01240"/>
    </source>
</evidence>
<dbReference type="EMBL" id="CP009526">
    <property type="protein sequence ID" value="AKB49990.1"/>
    <property type="molecule type" value="Genomic_DNA"/>
</dbReference>
<dbReference type="InterPro" id="IPR051048">
    <property type="entry name" value="Peptidase_S8/S53_subtilisin"/>
</dbReference>
<dbReference type="GO" id="GO:0004252">
    <property type="term" value="F:serine-type endopeptidase activity"/>
    <property type="evidence" value="ECO:0007669"/>
    <property type="project" value="UniProtKB-UniRule"/>
</dbReference>
<evidence type="ECO:0000259" key="7">
    <source>
        <dbReference type="Pfam" id="PF00082"/>
    </source>
</evidence>
<dbReference type="SMR" id="A0A0E3QJ49"/>
<dbReference type="PROSITE" id="PS00138">
    <property type="entry name" value="SUBTILASE_SER"/>
    <property type="match status" value="1"/>
</dbReference>
<dbReference type="Pfam" id="PF00082">
    <property type="entry name" value="Peptidase_S8"/>
    <property type="match status" value="1"/>
</dbReference>
<evidence type="ECO:0000256" key="1">
    <source>
        <dbReference type="ARBA" id="ARBA00011073"/>
    </source>
</evidence>
<reference evidence="8 9" key="1">
    <citation type="submission" date="2014-07" db="EMBL/GenBank/DDBJ databases">
        <title>Methanogenic archaea and the global carbon cycle.</title>
        <authorList>
            <person name="Henriksen J.R."/>
            <person name="Luke J."/>
            <person name="Reinhart S."/>
            <person name="Benedict M.N."/>
            <person name="Youngblut N.D."/>
            <person name="Metcalf M.E."/>
            <person name="Whitaker R.J."/>
            <person name="Metcalf W.W."/>
        </authorList>
    </citation>
    <scope>NUCLEOTIDE SEQUENCE [LARGE SCALE GENOMIC DNA]</scope>
    <source>
        <strain evidence="8 9">Wiesmoor</strain>
    </source>
</reference>
<dbReference type="PROSITE" id="PS00136">
    <property type="entry name" value="SUBTILASE_ASP"/>
    <property type="match status" value="1"/>
</dbReference>
<dbReference type="CDD" id="cd07480">
    <property type="entry name" value="Peptidases_S8_12"/>
    <property type="match status" value="1"/>
</dbReference>
<evidence type="ECO:0000313" key="9">
    <source>
        <dbReference type="Proteomes" id="UP000033038"/>
    </source>
</evidence>
<dbReference type="PANTHER" id="PTHR43399">
    <property type="entry name" value="SUBTILISIN-RELATED"/>
    <property type="match status" value="1"/>
</dbReference>
<dbReference type="InterPro" id="IPR036852">
    <property type="entry name" value="Peptidase_S8/S53_dom_sf"/>
</dbReference>